<reference evidence="2" key="1">
    <citation type="journal article" date="2015" name="Genome Announc.">
        <title>Draft whole-genome sequence of the biocontrol agent Trichoderma harzianum T6776.</title>
        <authorList>
            <person name="Baroncelli R."/>
            <person name="Piaggeschi G."/>
            <person name="Fiorini L."/>
            <person name="Bertolini E."/>
            <person name="Zapparata A."/>
            <person name="Pe M.E."/>
            <person name="Sarrocco S."/>
            <person name="Vannacci G."/>
        </authorList>
    </citation>
    <scope>NUCLEOTIDE SEQUENCE [LARGE SCALE GENOMIC DNA]</scope>
    <source>
        <strain evidence="2">T6776</strain>
    </source>
</reference>
<protein>
    <recommendedName>
        <fullName evidence="3">NAD(P)-binding protein</fullName>
    </recommendedName>
</protein>
<dbReference type="OrthoDB" id="1933717at2759"/>
<proteinExistence type="predicted"/>
<accession>A0A0F9XMY8</accession>
<dbReference type="Gene3D" id="3.40.50.720">
    <property type="entry name" value="NAD(P)-binding Rossmann-like Domain"/>
    <property type="match status" value="1"/>
</dbReference>
<dbReference type="EMBL" id="JOKZ01000186">
    <property type="protein sequence ID" value="KKP01628.1"/>
    <property type="molecule type" value="Genomic_DNA"/>
</dbReference>
<dbReference type="PANTHER" id="PTHR43975">
    <property type="entry name" value="ZGC:101858"/>
    <property type="match status" value="1"/>
</dbReference>
<dbReference type="PRINTS" id="PR00081">
    <property type="entry name" value="GDHRDH"/>
</dbReference>
<dbReference type="InterPro" id="IPR002347">
    <property type="entry name" value="SDR_fam"/>
</dbReference>
<comment type="caution">
    <text evidence="1">The sequence shown here is derived from an EMBL/GenBank/DDBJ whole genome shotgun (WGS) entry which is preliminary data.</text>
</comment>
<dbReference type="Pfam" id="PF00106">
    <property type="entry name" value="adh_short"/>
    <property type="match status" value="1"/>
</dbReference>
<dbReference type="CDD" id="cd05233">
    <property type="entry name" value="SDR_c"/>
    <property type="match status" value="1"/>
</dbReference>
<dbReference type="PANTHER" id="PTHR43975:SF2">
    <property type="entry name" value="EG:BACR7A4.14 PROTEIN-RELATED"/>
    <property type="match status" value="1"/>
</dbReference>
<name>A0A0F9XMY8_TRIHA</name>
<evidence type="ECO:0000313" key="2">
    <source>
        <dbReference type="Proteomes" id="UP000034112"/>
    </source>
</evidence>
<evidence type="ECO:0000313" key="1">
    <source>
        <dbReference type="EMBL" id="KKP01628.1"/>
    </source>
</evidence>
<evidence type="ECO:0008006" key="3">
    <source>
        <dbReference type="Google" id="ProtNLM"/>
    </source>
</evidence>
<sequence length="301" mass="32893">MSPQMSELDDDYFTTLNLFTTTYHRDVYDAINPKNPRLSQAGKVIVITGASSGIGKEAMALSFAKAGAKALYLIARSQDGLGKTKERVLSINSDVKVFTKAMSITDEDSVRELFLQIISEYGKADVLINCAGIGSGGPFLTAPVADIWRDFEVNVKGTIIMSQYFAKALGMTDKGRIINIASSFGPFMAPDTDSYALSKLVQIQMQRYITAGNPNIFAASLHPGSVRTAMTAPEWVRFSKDTPSLAGGAAVWLSSAEADFMNGRYLDACWDIPELIKRKEDIVQKGLLLMELRGDFTGRKE</sequence>
<dbReference type="OMA" id="WWKDFEV"/>
<dbReference type="Proteomes" id="UP000034112">
    <property type="component" value="Unassembled WGS sequence"/>
</dbReference>
<dbReference type="InterPro" id="IPR036291">
    <property type="entry name" value="NAD(P)-bd_dom_sf"/>
</dbReference>
<organism evidence="1 2">
    <name type="scientific">Trichoderma harzianum</name>
    <name type="common">Hypocrea lixii</name>
    <dbReference type="NCBI Taxonomy" id="5544"/>
    <lineage>
        <taxon>Eukaryota</taxon>
        <taxon>Fungi</taxon>
        <taxon>Dikarya</taxon>
        <taxon>Ascomycota</taxon>
        <taxon>Pezizomycotina</taxon>
        <taxon>Sordariomycetes</taxon>
        <taxon>Hypocreomycetidae</taxon>
        <taxon>Hypocreales</taxon>
        <taxon>Hypocreaceae</taxon>
        <taxon>Trichoderma</taxon>
    </lineage>
</organism>
<gene>
    <name evidence="1" type="ORF">THAR02_06265</name>
</gene>
<dbReference type="AlphaFoldDB" id="A0A0F9XMY8"/>
<dbReference type="SUPFAM" id="SSF51735">
    <property type="entry name" value="NAD(P)-binding Rossmann-fold domains"/>
    <property type="match status" value="1"/>
</dbReference>